<dbReference type="InterPro" id="IPR046952">
    <property type="entry name" value="GSHR/TRXR-like"/>
</dbReference>
<keyword evidence="23" id="KW-1185">Reference proteome</keyword>
<evidence type="ECO:0000256" key="2">
    <source>
        <dbReference type="ARBA" id="ARBA00007532"/>
    </source>
</evidence>
<keyword evidence="8" id="KW-0560">Oxidoreductase</keyword>
<dbReference type="Proteomes" id="UP001046870">
    <property type="component" value="Chromosome 25"/>
</dbReference>
<dbReference type="Pfam" id="PF07992">
    <property type="entry name" value="Pyr_redox_2"/>
    <property type="match status" value="1"/>
</dbReference>
<evidence type="ECO:0000256" key="12">
    <source>
        <dbReference type="ARBA" id="ARBA00044068"/>
    </source>
</evidence>
<proteinExistence type="inferred from homology"/>
<evidence type="ECO:0000256" key="17">
    <source>
        <dbReference type="ARBA" id="ARBA00048992"/>
    </source>
</evidence>
<dbReference type="EMBL" id="JAFDVH010000025">
    <property type="protein sequence ID" value="KAG7454376.1"/>
    <property type="molecule type" value="Genomic_DNA"/>
</dbReference>
<dbReference type="PANTHER" id="PTHR42737">
    <property type="entry name" value="GLUTATHIONE REDUCTASE"/>
    <property type="match status" value="1"/>
</dbReference>
<evidence type="ECO:0000313" key="22">
    <source>
        <dbReference type="EMBL" id="KAG7454376.1"/>
    </source>
</evidence>
<comment type="cofactor">
    <cofactor evidence="1">
        <name>FAD</name>
        <dbReference type="ChEBI" id="CHEBI:57692"/>
    </cofactor>
</comment>
<dbReference type="AlphaFoldDB" id="A0A9D3PCT7"/>
<gene>
    <name evidence="22" type="ORF">MATL_G00259100</name>
</gene>
<dbReference type="Gene3D" id="3.40.30.10">
    <property type="entry name" value="Glutaredoxin"/>
    <property type="match status" value="1"/>
</dbReference>
<comment type="function">
    <text evidence="15">Reduces disulfideprotein thioredoxin (Trx) to its dithiol-containing form. Homodimeric flavoprotein involved in the regulation of cellular redox reactions, growth and differentiation. Contains a selenocysteine residue at the C-terminal active site that is essential for catalysis. Also has reductase activity on hydrogen peroxide (H2O2).</text>
</comment>
<dbReference type="CDD" id="cd03419">
    <property type="entry name" value="GRX_GRXh_1_2_like"/>
    <property type="match status" value="1"/>
</dbReference>
<evidence type="ECO:0000256" key="4">
    <source>
        <dbReference type="ARBA" id="ARBA00022630"/>
    </source>
</evidence>
<keyword evidence="4" id="KW-0285">Flavoprotein</keyword>
<evidence type="ECO:0000256" key="14">
    <source>
        <dbReference type="ARBA" id="ARBA00044275"/>
    </source>
</evidence>
<evidence type="ECO:0000256" key="3">
    <source>
        <dbReference type="ARBA" id="ARBA00012610"/>
    </source>
</evidence>
<keyword evidence="9" id="KW-1015">Disulfide bond</keyword>
<dbReference type="InterPro" id="IPR006338">
    <property type="entry name" value="Thioredoxin/glutathione_Rdtase"/>
</dbReference>
<feature type="domain" description="Pyridine nucleotide-disulphide oxidoreductase dimerisation" evidence="20">
    <location>
        <begin position="558"/>
        <end position="669"/>
    </location>
</feature>
<dbReference type="InterPro" id="IPR002109">
    <property type="entry name" value="Glutaredoxin"/>
</dbReference>
<dbReference type="InterPro" id="IPR036188">
    <property type="entry name" value="FAD/NAD-bd_sf"/>
</dbReference>
<keyword evidence="7" id="KW-0712">Selenocysteine</keyword>
<dbReference type="SUPFAM" id="SSF52833">
    <property type="entry name" value="Thioredoxin-like"/>
    <property type="match status" value="1"/>
</dbReference>
<dbReference type="EC" id="1.11.1.2" evidence="11"/>
<dbReference type="GO" id="GO:0005739">
    <property type="term" value="C:mitochondrion"/>
    <property type="evidence" value="ECO:0007669"/>
    <property type="project" value="TreeGrafter"/>
</dbReference>
<dbReference type="GO" id="GO:0045454">
    <property type="term" value="P:cell redox homeostasis"/>
    <property type="evidence" value="ECO:0007669"/>
    <property type="project" value="InterPro"/>
</dbReference>
<evidence type="ECO:0000259" key="21">
    <source>
        <dbReference type="Pfam" id="PF07992"/>
    </source>
</evidence>
<reference evidence="22" key="1">
    <citation type="submission" date="2021-01" db="EMBL/GenBank/DDBJ databases">
        <authorList>
            <person name="Zahm M."/>
            <person name="Roques C."/>
            <person name="Cabau C."/>
            <person name="Klopp C."/>
            <person name="Donnadieu C."/>
            <person name="Jouanno E."/>
            <person name="Lampietro C."/>
            <person name="Louis A."/>
            <person name="Herpin A."/>
            <person name="Echchiki A."/>
            <person name="Berthelot C."/>
            <person name="Parey E."/>
            <person name="Roest-Crollius H."/>
            <person name="Braasch I."/>
            <person name="Postlethwait J."/>
            <person name="Bobe J."/>
            <person name="Montfort J."/>
            <person name="Bouchez O."/>
            <person name="Begum T."/>
            <person name="Mejri S."/>
            <person name="Adams A."/>
            <person name="Chen W.-J."/>
            <person name="Guiguen Y."/>
        </authorList>
    </citation>
    <scope>NUCLEOTIDE SEQUENCE</scope>
    <source>
        <strain evidence="22">YG-15Mar2019-1</strain>
        <tissue evidence="22">Brain</tissue>
    </source>
</reference>
<evidence type="ECO:0000313" key="23">
    <source>
        <dbReference type="Proteomes" id="UP001046870"/>
    </source>
</evidence>
<dbReference type="GO" id="GO:0050660">
    <property type="term" value="F:flavin adenine dinucleotide binding"/>
    <property type="evidence" value="ECO:0007669"/>
    <property type="project" value="InterPro"/>
</dbReference>
<organism evidence="22 23">
    <name type="scientific">Megalops atlanticus</name>
    <name type="common">Tarpon</name>
    <name type="synonym">Clupea gigantea</name>
    <dbReference type="NCBI Taxonomy" id="7932"/>
    <lineage>
        <taxon>Eukaryota</taxon>
        <taxon>Metazoa</taxon>
        <taxon>Chordata</taxon>
        <taxon>Craniata</taxon>
        <taxon>Vertebrata</taxon>
        <taxon>Euteleostomi</taxon>
        <taxon>Actinopterygii</taxon>
        <taxon>Neopterygii</taxon>
        <taxon>Teleostei</taxon>
        <taxon>Elopiformes</taxon>
        <taxon>Megalopidae</taxon>
        <taxon>Megalops</taxon>
    </lineage>
</organism>
<evidence type="ECO:0000256" key="6">
    <source>
        <dbReference type="ARBA" id="ARBA00022857"/>
    </source>
</evidence>
<dbReference type="PANTHER" id="PTHR42737:SF8">
    <property type="entry name" value="THIOREDOXIN-DISULFIDE REDUCTASE"/>
    <property type="match status" value="1"/>
</dbReference>
<dbReference type="Gene3D" id="3.50.50.60">
    <property type="entry name" value="FAD/NAD(P)-binding domain"/>
    <property type="match status" value="2"/>
</dbReference>
<dbReference type="FunFam" id="3.30.390.30:FF:000004">
    <property type="entry name" value="Thioredoxin reductase 1, cytoplasmic"/>
    <property type="match status" value="1"/>
</dbReference>
<dbReference type="InterPro" id="IPR036249">
    <property type="entry name" value="Thioredoxin-like_sf"/>
</dbReference>
<comment type="caution">
    <text evidence="22">The sequence shown here is derived from an EMBL/GenBank/DDBJ whole genome shotgun (WGS) entry which is preliminary data.</text>
</comment>
<comment type="catalytic activity">
    <reaction evidence="17">
        <text>H2O2 + NADPH + H(+) = NADP(+) + 2 H2O</text>
        <dbReference type="Rhea" id="RHEA:15173"/>
        <dbReference type="ChEBI" id="CHEBI:15377"/>
        <dbReference type="ChEBI" id="CHEBI:15378"/>
        <dbReference type="ChEBI" id="CHEBI:16240"/>
        <dbReference type="ChEBI" id="CHEBI:57783"/>
        <dbReference type="ChEBI" id="CHEBI:58349"/>
        <dbReference type="EC" id="1.11.1.2"/>
    </reaction>
    <physiologicalReaction direction="left-to-right" evidence="17">
        <dbReference type="Rhea" id="RHEA:15174"/>
    </physiologicalReaction>
</comment>
<evidence type="ECO:0000256" key="1">
    <source>
        <dbReference type="ARBA" id="ARBA00001974"/>
    </source>
</evidence>
<dbReference type="NCBIfam" id="TIGR01438">
    <property type="entry name" value="TGR"/>
    <property type="match status" value="1"/>
</dbReference>
<evidence type="ECO:0000256" key="8">
    <source>
        <dbReference type="ARBA" id="ARBA00023002"/>
    </source>
</evidence>
<evidence type="ECO:0000256" key="18">
    <source>
        <dbReference type="SAM" id="MobiDB-lite"/>
    </source>
</evidence>
<dbReference type="GO" id="GO:0004791">
    <property type="term" value="F:thioredoxin-disulfide reductase (NADPH) activity"/>
    <property type="evidence" value="ECO:0007669"/>
    <property type="project" value="UniProtKB-EC"/>
</dbReference>
<dbReference type="GO" id="GO:0006749">
    <property type="term" value="P:glutathione metabolic process"/>
    <property type="evidence" value="ECO:0007669"/>
    <property type="project" value="TreeGrafter"/>
</dbReference>
<dbReference type="GO" id="GO:0004362">
    <property type="term" value="F:glutathione-disulfide reductase (NADPH) activity"/>
    <property type="evidence" value="ECO:0007669"/>
    <property type="project" value="TreeGrafter"/>
</dbReference>
<dbReference type="Pfam" id="PF02852">
    <property type="entry name" value="Pyr_redox_dim"/>
    <property type="match status" value="1"/>
</dbReference>
<dbReference type="Pfam" id="PF00462">
    <property type="entry name" value="Glutaredoxin"/>
    <property type="match status" value="1"/>
</dbReference>
<feature type="domain" description="Glutaredoxin" evidence="19">
    <location>
        <begin position="104"/>
        <end position="175"/>
    </location>
</feature>
<keyword evidence="5" id="KW-0274">FAD</keyword>
<comment type="similarity">
    <text evidence="2">Belongs to the class-I pyridine nucleotide-disulfide oxidoreductase family.</text>
</comment>
<dbReference type="InterPro" id="IPR004099">
    <property type="entry name" value="Pyr_nucl-diS_OxRdtase_dimer"/>
</dbReference>
<accession>A0A9D3PCT7</accession>
<dbReference type="GO" id="GO:0050137">
    <property type="term" value="F:NADPH peroxidase activity"/>
    <property type="evidence" value="ECO:0007669"/>
    <property type="project" value="UniProtKB-EC"/>
</dbReference>
<evidence type="ECO:0000256" key="7">
    <source>
        <dbReference type="ARBA" id="ARBA00022933"/>
    </source>
</evidence>
<evidence type="ECO:0000259" key="20">
    <source>
        <dbReference type="Pfam" id="PF02852"/>
    </source>
</evidence>
<feature type="region of interest" description="Disordered" evidence="18">
    <location>
        <begin position="22"/>
        <end position="43"/>
    </location>
</feature>
<keyword evidence="10" id="KW-0676">Redox-active center</keyword>
<evidence type="ECO:0000256" key="10">
    <source>
        <dbReference type="ARBA" id="ARBA00023284"/>
    </source>
</evidence>
<dbReference type="PRINTS" id="PR00411">
    <property type="entry name" value="PNDRDTASEI"/>
</dbReference>
<dbReference type="GO" id="GO:0005829">
    <property type="term" value="C:cytosol"/>
    <property type="evidence" value="ECO:0007669"/>
    <property type="project" value="TreeGrafter"/>
</dbReference>
<evidence type="ECO:0000256" key="5">
    <source>
        <dbReference type="ARBA" id="ARBA00022827"/>
    </source>
</evidence>
<dbReference type="PRINTS" id="PR00368">
    <property type="entry name" value="FADPNR"/>
</dbReference>
<evidence type="ECO:0000256" key="9">
    <source>
        <dbReference type="ARBA" id="ARBA00023157"/>
    </source>
</evidence>
<dbReference type="Gene3D" id="3.30.390.30">
    <property type="match status" value="1"/>
</dbReference>
<dbReference type="PROSITE" id="PS51354">
    <property type="entry name" value="GLUTAREDOXIN_2"/>
    <property type="match status" value="1"/>
</dbReference>
<name>A0A9D3PCT7_MEGAT</name>
<protein>
    <recommendedName>
        <fullName evidence="12">Thioredoxin reductase 1, cytoplasmic</fullName>
        <ecNumber evidence="11">1.11.1.2</ecNumber>
        <ecNumber evidence="3">1.8.1.9</ecNumber>
    </recommendedName>
    <alternativeName>
        <fullName evidence="14">Peroxidase TXNRD1</fullName>
    </alternativeName>
    <alternativeName>
        <fullName evidence="13">Thioredoxin reductase TR1</fullName>
    </alternativeName>
</protein>
<evidence type="ECO:0000259" key="19">
    <source>
        <dbReference type="Pfam" id="PF00462"/>
    </source>
</evidence>
<dbReference type="EC" id="1.8.1.9" evidence="3"/>
<evidence type="ECO:0000256" key="11">
    <source>
        <dbReference type="ARBA" id="ARBA00044049"/>
    </source>
</evidence>
<feature type="domain" description="FAD/NAD(P)-binding" evidence="21">
    <location>
        <begin position="203"/>
        <end position="538"/>
    </location>
</feature>
<evidence type="ECO:0000256" key="13">
    <source>
        <dbReference type="ARBA" id="ARBA00044212"/>
    </source>
</evidence>
<dbReference type="InterPro" id="IPR023753">
    <property type="entry name" value="FAD/NAD-binding_dom"/>
</dbReference>
<evidence type="ECO:0000256" key="16">
    <source>
        <dbReference type="ARBA" id="ARBA00047387"/>
    </source>
</evidence>
<keyword evidence="6" id="KW-0521">NADP</keyword>
<dbReference type="SUPFAM" id="SSF51905">
    <property type="entry name" value="FAD/NAD(P)-binding domain"/>
    <property type="match status" value="1"/>
</dbReference>
<dbReference type="InterPro" id="IPR016156">
    <property type="entry name" value="FAD/NAD-linked_Rdtase_dimer_sf"/>
</dbReference>
<comment type="catalytic activity">
    <reaction evidence="16">
        <text>[thioredoxin]-dithiol + NADP(+) = [thioredoxin]-disulfide + NADPH + H(+)</text>
        <dbReference type="Rhea" id="RHEA:20345"/>
        <dbReference type="Rhea" id="RHEA-COMP:10698"/>
        <dbReference type="Rhea" id="RHEA-COMP:10700"/>
        <dbReference type="ChEBI" id="CHEBI:15378"/>
        <dbReference type="ChEBI" id="CHEBI:29950"/>
        <dbReference type="ChEBI" id="CHEBI:50058"/>
        <dbReference type="ChEBI" id="CHEBI:57783"/>
        <dbReference type="ChEBI" id="CHEBI:58349"/>
        <dbReference type="EC" id="1.8.1.9"/>
    </reaction>
    <physiologicalReaction direction="right-to-left" evidence="16">
        <dbReference type="Rhea" id="RHEA:20347"/>
    </physiologicalReaction>
</comment>
<dbReference type="OrthoDB" id="5956163at2759"/>
<dbReference type="FunFam" id="3.50.50.60:FF:000012">
    <property type="entry name" value="Thioredoxin reductase 1, cytoplasmic"/>
    <property type="match status" value="1"/>
</dbReference>
<sequence>MGNSVRRGKAVFLDRTRIKSVQNSSVGTENSEDQKVMTQPADGRMWRSQTQAADGRSKTYQTQLANPGIWKSETQLAVGEIPAFRPKENDGTATVEGLLSQSKVVIFTMATCSRSTQVKDILSSQGVPYLPVDLDQRDGQEVQQPVGDGREIQQGLQRLAQQRDVPFVFVDGKLIGGLEKIQQAHRDGTLDKLLSMGLETYDYDLVVIGGEPGGLAVAKASAAYGKRVLVLDPVTPAPTGTTWGLGGSRDHMTCASRKLMQQAALLGQAVQDSRKFGWEREERVSHNWGRMTEALRRRLGSLRESRDLRDDRVSYLNASGELVGPHTIKVTDTAGKETCHSAAAFVIATGGRPRYPGIPGDREYCVTSDDLLLLPRCPGRTLVVGGSGAGLECAGFLCDLGLEVTVMARSVLLPGLDRKMAQKIENHMFVHGVSFLHRFAPTKVEQVQERGSARLRVTAVSTDGTETYEGEFDTVLLATGRDACTHNIGLDCVGVRYNRKSGKIPVDEDDRTNVRHIFALGGVQEGRWGLRPVSIEAGRLLARRLYGGHSTKCDYTNVPITVFTPVEYAACGLSEESANHKYGEDNIEVYHSYYWPLEWTLPARDKNSCYAKVICHIPDSERVVGVHVLGPNAGEVIQGFAVAVRCGLTKDQLDGTIGIHPVCAEVLTTLTVTQRTSDALAVRGNC</sequence>
<dbReference type="GO" id="GO:0034599">
    <property type="term" value="P:cellular response to oxidative stress"/>
    <property type="evidence" value="ECO:0007669"/>
    <property type="project" value="TreeGrafter"/>
</dbReference>
<evidence type="ECO:0000256" key="15">
    <source>
        <dbReference type="ARBA" id="ARBA00045717"/>
    </source>
</evidence>
<dbReference type="SUPFAM" id="SSF55424">
    <property type="entry name" value="FAD/NAD-linked reductases, dimerisation (C-terminal) domain"/>
    <property type="match status" value="1"/>
</dbReference>